<accession>A0A7J6VNX2</accession>
<dbReference type="InterPro" id="IPR050913">
    <property type="entry name" value="AP2/ERF_ERF"/>
</dbReference>
<dbReference type="InterPro" id="IPR036955">
    <property type="entry name" value="AP2/ERF_dom_sf"/>
</dbReference>
<sequence length="275" mass="31668">MSSKYGRNFSKKAKNMTFSSPVKFSEHVLSTTKLLHKQTKTSSRQKVVRIIFTDVDATDSSSDEEEDFVRRVKRHVRQIDISIQQQQQEDGKKNQKIKKRRFMKLPVVSSPQTSEQVKEQKRFRGVRRRPWGRWAAEIQDPVHRKRVWLGTFDTAEEAAAVYDKAAVIFKGPDAVTNFPAFKPKIKTAVSNGANQNCFQKETSDAATRTVKSPTSVLGYSELTPFSSSFYMDESFGFDFEFQFPFPPEIDLPKKYGVEDEFGEFDIDFFSLEAIR</sequence>
<dbReference type="GO" id="GO:0003700">
    <property type="term" value="F:DNA-binding transcription factor activity"/>
    <property type="evidence" value="ECO:0007669"/>
    <property type="project" value="InterPro"/>
</dbReference>
<dbReference type="PRINTS" id="PR00367">
    <property type="entry name" value="ETHRSPELEMNT"/>
</dbReference>
<dbReference type="AlphaFoldDB" id="A0A7J6VNX2"/>
<dbReference type="FunFam" id="3.30.730.10:FF:000001">
    <property type="entry name" value="Ethylene-responsive transcription factor 2"/>
    <property type="match status" value="1"/>
</dbReference>
<keyword evidence="5" id="KW-0539">Nucleus</keyword>
<evidence type="ECO:0000256" key="3">
    <source>
        <dbReference type="ARBA" id="ARBA00023125"/>
    </source>
</evidence>
<gene>
    <name evidence="7" type="ORF">FRX31_023830</name>
</gene>
<dbReference type="Proteomes" id="UP000554482">
    <property type="component" value="Unassembled WGS sequence"/>
</dbReference>
<keyword evidence="2" id="KW-0805">Transcription regulation</keyword>
<dbReference type="Gene3D" id="3.30.730.10">
    <property type="entry name" value="AP2/ERF domain"/>
    <property type="match status" value="1"/>
</dbReference>
<dbReference type="CDD" id="cd00018">
    <property type="entry name" value="AP2"/>
    <property type="match status" value="1"/>
</dbReference>
<dbReference type="PANTHER" id="PTHR31194:SF166">
    <property type="entry name" value="PATHOGENESIS-RELATED GENES TRANSCRIPTIONAL ACTIVATOR PTI6"/>
    <property type="match status" value="1"/>
</dbReference>
<dbReference type="GO" id="GO:0003677">
    <property type="term" value="F:DNA binding"/>
    <property type="evidence" value="ECO:0007669"/>
    <property type="project" value="UniProtKB-KW"/>
</dbReference>
<reference evidence="7 8" key="1">
    <citation type="submission" date="2020-06" db="EMBL/GenBank/DDBJ databases">
        <title>Transcriptomic and genomic resources for Thalictrum thalictroides and T. hernandezii: Facilitating candidate gene discovery in an emerging model plant lineage.</title>
        <authorList>
            <person name="Arias T."/>
            <person name="Riano-Pachon D.M."/>
            <person name="Di Stilio V.S."/>
        </authorList>
    </citation>
    <scope>NUCLEOTIDE SEQUENCE [LARGE SCALE GENOMIC DNA]</scope>
    <source>
        <strain evidence="8">cv. WT478/WT964</strain>
        <tissue evidence="7">Leaves</tissue>
    </source>
</reference>
<dbReference type="OrthoDB" id="682005at2759"/>
<evidence type="ECO:0000313" key="8">
    <source>
        <dbReference type="Proteomes" id="UP000554482"/>
    </source>
</evidence>
<dbReference type="SMART" id="SM00380">
    <property type="entry name" value="AP2"/>
    <property type="match status" value="1"/>
</dbReference>
<comment type="subcellular location">
    <subcellularLocation>
        <location evidence="1">Nucleus</location>
    </subcellularLocation>
</comment>
<keyword evidence="8" id="KW-1185">Reference proteome</keyword>
<proteinExistence type="predicted"/>
<evidence type="ECO:0000256" key="4">
    <source>
        <dbReference type="ARBA" id="ARBA00023163"/>
    </source>
</evidence>
<comment type="caution">
    <text evidence="7">The sequence shown here is derived from an EMBL/GenBank/DDBJ whole genome shotgun (WGS) entry which is preliminary data.</text>
</comment>
<keyword evidence="3" id="KW-0238">DNA-binding</keyword>
<evidence type="ECO:0000259" key="6">
    <source>
        <dbReference type="PROSITE" id="PS51032"/>
    </source>
</evidence>
<protein>
    <submittedName>
        <fullName evidence="7">Ethylene-responsive transcription factor protein</fullName>
    </submittedName>
</protein>
<dbReference type="InterPro" id="IPR001471">
    <property type="entry name" value="AP2/ERF_dom"/>
</dbReference>
<evidence type="ECO:0000256" key="5">
    <source>
        <dbReference type="ARBA" id="ARBA00023242"/>
    </source>
</evidence>
<dbReference type="PIRSF" id="PIRSF038123">
    <property type="entry name" value="PTI6"/>
    <property type="match status" value="1"/>
</dbReference>
<dbReference type="PANTHER" id="PTHR31194">
    <property type="entry name" value="SHN SHINE , DNA BINDING / TRANSCRIPTION FACTOR"/>
    <property type="match status" value="1"/>
</dbReference>
<evidence type="ECO:0000256" key="2">
    <source>
        <dbReference type="ARBA" id="ARBA00023015"/>
    </source>
</evidence>
<name>A0A7J6VNX2_THATH</name>
<dbReference type="SUPFAM" id="SSF54171">
    <property type="entry name" value="DNA-binding domain"/>
    <property type="match status" value="1"/>
</dbReference>
<evidence type="ECO:0000256" key="1">
    <source>
        <dbReference type="ARBA" id="ARBA00004123"/>
    </source>
</evidence>
<dbReference type="InterPro" id="IPR016177">
    <property type="entry name" value="DNA-bd_dom_sf"/>
</dbReference>
<feature type="domain" description="AP2/ERF" evidence="6">
    <location>
        <begin position="122"/>
        <end position="179"/>
    </location>
</feature>
<dbReference type="EMBL" id="JABWDY010029076">
    <property type="protein sequence ID" value="KAF5186583.1"/>
    <property type="molecule type" value="Genomic_DNA"/>
</dbReference>
<keyword evidence="4" id="KW-0804">Transcription</keyword>
<organism evidence="7 8">
    <name type="scientific">Thalictrum thalictroides</name>
    <name type="common">Rue-anemone</name>
    <name type="synonym">Anemone thalictroides</name>
    <dbReference type="NCBI Taxonomy" id="46969"/>
    <lineage>
        <taxon>Eukaryota</taxon>
        <taxon>Viridiplantae</taxon>
        <taxon>Streptophyta</taxon>
        <taxon>Embryophyta</taxon>
        <taxon>Tracheophyta</taxon>
        <taxon>Spermatophyta</taxon>
        <taxon>Magnoliopsida</taxon>
        <taxon>Ranunculales</taxon>
        <taxon>Ranunculaceae</taxon>
        <taxon>Thalictroideae</taxon>
        <taxon>Thalictrum</taxon>
    </lineage>
</organism>
<evidence type="ECO:0000313" key="7">
    <source>
        <dbReference type="EMBL" id="KAF5186583.1"/>
    </source>
</evidence>
<dbReference type="Pfam" id="PF00847">
    <property type="entry name" value="AP2"/>
    <property type="match status" value="1"/>
</dbReference>
<dbReference type="GO" id="GO:0005634">
    <property type="term" value="C:nucleus"/>
    <property type="evidence" value="ECO:0007669"/>
    <property type="project" value="UniProtKB-SubCell"/>
</dbReference>
<dbReference type="PROSITE" id="PS51032">
    <property type="entry name" value="AP2_ERF"/>
    <property type="match status" value="1"/>
</dbReference>